<dbReference type="InterPro" id="IPR037523">
    <property type="entry name" value="VOC_core"/>
</dbReference>
<evidence type="ECO:0000313" key="3">
    <source>
        <dbReference type="Proteomes" id="UP000182762"/>
    </source>
</evidence>
<dbReference type="Proteomes" id="UP000182762">
    <property type="component" value="Unassembled WGS sequence"/>
</dbReference>
<dbReference type="PROSITE" id="PS51819">
    <property type="entry name" value="VOC"/>
    <property type="match status" value="1"/>
</dbReference>
<dbReference type="RefSeq" id="WP_061805928.1">
    <property type="nucleotide sequence ID" value="NZ_FOXX01000003.1"/>
</dbReference>
<reference evidence="2 3" key="1">
    <citation type="submission" date="2016-10" db="EMBL/GenBank/DDBJ databases">
        <authorList>
            <person name="Varghese N."/>
            <person name="Submissions S."/>
        </authorList>
    </citation>
    <scope>NUCLEOTIDE SEQUENCE [LARGE SCALE GENOMIC DNA]</scope>
    <source>
        <strain evidence="2 3">DSM 13796</strain>
    </source>
</reference>
<feature type="domain" description="VOC" evidence="1">
    <location>
        <begin position="6"/>
        <end position="123"/>
    </location>
</feature>
<evidence type="ECO:0000259" key="1">
    <source>
        <dbReference type="PROSITE" id="PS51819"/>
    </source>
</evidence>
<organism evidence="2 3">
    <name type="scientific">Priestia endophytica DSM 13796</name>
    <dbReference type="NCBI Taxonomy" id="1121089"/>
    <lineage>
        <taxon>Bacteria</taxon>
        <taxon>Bacillati</taxon>
        <taxon>Bacillota</taxon>
        <taxon>Bacilli</taxon>
        <taxon>Bacillales</taxon>
        <taxon>Bacillaceae</taxon>
        <taxon>Priestia</taxon>
    </lineage>
</organism>
<dbReference type="InterPro" id="IPR004360">
    <property type="entry name" value="Glyas_Fos-R_dOase_dom"/>
</dbReference>
<dbReference type="EMBL" id="FOXX01000003">
    <property type="protein sequence ID" value="SFQ47043.1"/>
    <property type="molecule type" value="Genomic_DNA"/>
</dbReference>
<gene>
    <name evidence="2" type="ORF">SAMN02745910_01524</name>
</gene>
<protein>
    <submittedName>
        <fullName evidence="2">Uncharacterized conserved protein PhnB, glyoxalase superfamily</fullName>
    </submittedName>
</protein>
<dbReference type="Pfam" id="PF00903">
    <property type="entry name" value="Glyoxalase"/>
    <property type="match status" value="1"/>
</dbReference>
<comment type="caution">
    <text evidence="2">The sequence shown here is derived from an EMBL/GenBank/DDBJ whole genome shotgun (WGS) entry which is preliminary data.</text>
</comment>
<accession>A0A1I5YS08</accession>
<proteinExistence type="predicted"/>
<dbReference type="GeneID" id="93710231"/>
<sequence length="139" mass="16335">MKAYPMPLFVKLAVQDIRTAILWYENILQFKSVFELPNEEGEIMMAHLRGEKYQDIMLVQERNKEPKGKGVVLNLTVEQIEEYYERALSERAVIVEKPIKRSWNAYELLLADYDGYLITLSMRLDQEKGFEEMVKDVIG</sequence>
<keyword evidence="3" id="KW-1185">Reference proteome</keyword>
<dbReference type="InterPro" id="IPR029068">
    <property type="entry name" value="Glyas_Bleomycin-R_OHBP_Dase"/>
</dbReference>
<dbReference type="SUPFAM" id="SSF54593">
    <property type="entry name" value="Glyoxalase/Bleomycin resistance protein/Dihydroxybiphenyl dioxygenase"/>
    <property type="match status" value="1"/>
</dbReference>
<dbReference type="Gene3D" id="3.10.180.10">
    <property type="entry name" value="2,3-Dihydroxybiphenyl 1,2-Dioxygenase, domain 1"/>
    <property type="match status" value="1"/>
</dbReference>
<evidence type="ECO:0000313" key="2">
    <source>
        <dbReference type="EMBL" id="SFQ47043.1"/>
    </source>
</evidence>
<name>A0A1I5YS08_9BACI</name>